<dbReference type="EMBL" id="CM044704">
    <property type="protein sequence ID" value="KAI5667628.1"/>
    <property type="molecule type" value="Genomic_DNA"/>
</dbReference>
<comment type="caution">
    <text evidence="1">The sequence shown here is derived from an EMBL/GenBank/DDBJ whole genome shotgun (WGS) entry which is preliminary data.</text>
</comment>
<protein>
    <submittedName>
        <fullName evidence="1">Uncharacterized protein</fullName>
    </submittedName>
</protein>
<gene>
    <name evidence="1" type="ORF">M9H77_17481</name>
</gene>
<keyword evidence="2" id="KW-1185">Reference proteome</keyword>
<dbReference type="Proteomes" id="UP001060085">
    <property type="component" value="Linkage Group LG04"/>
</dbReference>
<sequence length="466" mass="53604">MSEETNLLGRSVKKTKRGLYTEFPGVIDEEMEIVHEKKPPEVPLTALGGAWGSVFSRRWYRKMMIISLCTRENIVMEEEERWRHIPLSLEERKNWSLPWKRALVLKLLGRNISLRILNQHLQDLRKLEYGFELLDMENASIMVRFYSRGDYLKVLEGGPWIVLGHYLMVSKWRPNFCPYTEEITSSMVWVRLPELLIEFFNEDLLMQAGNRLGRAVRIDDTIMAQFRDSPNLLKQDQGKTGPGSKKLVTQTKRGRTMETAHSQHSRCQQLASGQEPNLTGMTTQQPNPSGNFVKWVISADSAFPTSKYRLVTLAISQKVELFVTHLLFLGVTCCIKSPWLFLGDFNQVLRQQEKCGGKEVARNGDSLWNLIEEGDLIDIGFSGPVVTWSNFCMGDDNFMEHLDRGLCNRLWNKVFQDATLVYLPKTHSDHCLILVVTERIYIVPPTPPSLFASWPLGWIIQVLKIS</sequence>
<name>A0ACC0B527_CATRO</name>
<evidence type="ECO:0000313" key="1">
    <source>
        <dbReference type="EMBL" id="KAI5667628.1"/>
    </source>
</evidence>
<proteinExistence type="predicted"/>
<accession>A0ACC0B527</accession>
<evidence type="ECO:0000313" key="2">
    <source>
        <dbReference type="Proteomes" id="UP001060085"/>
    </source>
</evidence>
<organism evidence="1 2">
    <name type="scientific">Catharanthus roseus</name>
    <name type="common">Madagascar periwinkle</name>
    <name type="synonym">Vinca rosea</name>
    <dbReference type="NCBI Taxonomy" id="4058"/>
    <lineage>
        <taxon>Eukaryota</taxon>
        <taxon>Viridiplantae</taxon>
        <taxon>Streptophyta</taxon>
        <taxon>Embryophyta</taxon>
        <taxon>Tracheophyta</taxon>
        <taxon>Spermatophyta</taxon>
        <taxon>Magnoliopsida</taxon>
        <taxon>eudicotyledons</taxon>
        <taxon>Gunneridae</taxon>
        <taxon>Pentapetalae</taxon>
        <taxon>asterids</taxon>
        <taxon>lamiids</taxon>
        <taxon>Gentianales</taxon>
        <taxon>Apocynaceae</taxon>
        <taxon>Rauvolfioideae</taxon>
        <taxon>Vinceae</taxon>
        <taxon>Catharanthinae</taxon>
        <taxon>Catharanthus</taxon>
    </lineage>
</organism>
<reference evidence="2" key="1">
    <citation type="journal article" date="2023" name="Nat. Plants">
        <title>Single-cell RNA sequencing provides a high-resolution roadmap for understanding the multicellular compartmentation of specialized metabolism.</title>
        <authorList>
            <person name="Sun S."/>
            <person name="Shen X."/>
            <person name="Li Y."/>
            <person name="Li Y."/>
            <person name="Wang S."/>
            <person name="Li R."/>
            <person name="Zhang H."/>
            <person name="Shen G."/>
            <person name="Guo B."/>
            <person name="Wei J."/>
            <person name="Xu J."/>
            <person name="St-Pierre B."/>
            <person name="Chen S."/>
            <person name="Sun C."/>
        </authorList>
    </citation>
    <scope>NUCLEOTIDE SEQUENCE [LARGE SCALE GENOMIC DNA]</scope>
</reference>